<name>A0A9W4T616_9GLOM</name>
<dbReference type="GO" id="GO:0003676">
    <property type="term" value="F:nucleic acid binding"/>
    <property type="evidence" value="ECO:0007669"/>
    <property type="project" value="InterPro"/>
</dbReference>
<feature type="non-terminal residue" evidence="1">
    <location>
        <position position="125"/>
    </location>
</feature>
<comment type="caution">
    <text evidence="1">The sequence shown here is derived from an EMBL/GenBank/DDBJ whole genome shotgun (WGS) entry which is preliminary data.</text>
</comment>
<dbReference type="OrthoDB" id="2438545at2759"/>
<dbReference type="AlphaFoldDB" id="A0A9W4T616"/>
<dbReference type="InterPro" id="IPR036397">
    <property type="entry name" value="RNaseH_sf"/>
</dbReference>
<dbReference type="InterPro" id="IPR043502">
    <property type="entry name" value="DNA/RNA_pol_sf"/>
</dbReference>
<proteinExistence type="predicted"/>
<dbReference type="InterPro" id="IPR012337">
    <property type="entry name" value="RNaseH-like_sf"/>
</dbReference>
<sequence length="125" mass="14606">MNKYYEMAFKETNATTAEQMRKIAEYYIIDALSCQWLMIKHNVINEYREVASIAFISLFDTHYFAIGMKGLENKRPVTGLDFASLYLSLIMTYNLSLDKIILSRKRAESLRDSGKSLHKINFKFN</sequence>
<accession>A0A9W4T616</accession>
<dbReference type="InterPro" id="IPR023211">
    <property type="entry name" value="DNA_pol_palm_dom_sf"/>
</dbReference>
<evidence type="ECO:0000313" key="1">
    <source>
        <dbReference type="EMBL" id="CAI2193152.1"/>
    </source>
</evidence>
<dbReference type="Gene3D" id="3.90.1600.10">
    <property type="entry name" value="Palm domain of DNA polymerase"/>
    <property type="match status" value="1"/>
</dbReference>
<protein>
    <submittedName>
        <fullName evidence="1">17896_t:CDS:1</fullName>
    </submittedName>
</protein>
<gene>
    <name evidence="1" type="ORF">FWILDA_LOCUS15932</name>
</gene>
<dbReference type="SUPFAM" id="SSF56672">
    <property type="entry name" value="DNA/RNA polymerases"/>
    <property type="match status" value="1"/>
</dbReference>
<keyword evidence="2" id="KW-1185">Reference proteome</keyword>
<evidence type="ECO:0000313" key="2">
    <source>
        <dbReference type="Proteomes" id="UP001153678"/>
    </source>
</evidence>
<organism evidence="1 2">
    <name type="scientific">Funneliformis geosporum</name>
    <dbReference type="NCBI Taxonomy" id="1117311"/>
    <lineage>
        <taxon>Eukaryota</taxon>
        <taxon>Fungi</taxon>
        <taxon>Fungi incertae sedis</taxon>
        <taxon>Mucoromycota</taxon>
        <taxon>Glomeromycotina</taxon>
        <taxon>Glomeromycetes</taxon>
        <taxon>Glomerales</taxon>
        <taxon>Glomeraceae</taxon>
        <taxon>Funneliformis</taxon>
    </lineage>
</organism>
<dbReference type="Proteomes" id="UP001153678">
    <property type="component" value="Unassembled WGS sequence"/>
</dbReference>
<reference evidence="1" key="1">
    <citation type="submission" date="2022-08" db="EMBL/GenBank/DDBJ databases">
        <authorList>
            <person name="Kallberg Y."/>
            <person name="Tangrot J."/>
            <person name="Rosling A."/>
        </authorList>
    </citation>
    <scope>NUCLEOTIDE SEQUENCE</scope>
    <source>
        <strain evidence="1">Wild A</strain>
    </source>
</reference>
<dbReference type="Gene3D" id="3.30.420.10">
    <property type="entry name" value="Ribonuclease H-like superfamily/Ribonuclease H"/>
    <property type="match status" value="1"/>
</dbReference>
<dbReference type="SUPFAM" id="SSF53098">
    <property type="entry name" value="Ribonuclease H-like"/>
    <property type="match status" value="1"/>
</dbReference>
<dbReference type="EMBL" id="CAMKVN010009150">
    <property type="protein sequence ID" value="CAI2193152.1"/>
    <property type="molecule type" value="Genomic_DNA"/>
</dbReference>